<dbReference type="Pfam" id="PF00149">
    <property type="entry name" value="Metallophos"/>
    <property type="match status" value="1"/>
</dbReference>
<dbReference type="Gene3D" id="3.60.21.10">
    <property type="match status" value="1"/>
</dbReference>
<evidence type="ECO:0000259" key="1">
    <source>
        <dbReference type="Pfam" id="PF00149"/>
    </source>
</evidence>
<keyword evidence="3" id="KW-1185">Reference proteome</keyword>
<sequence>MAQNSLRETQSAIYSKNTKFMHIVAIGDVHGRNAWKEVTGTEADQIIFIGDYVDPHQPIPDLDVIHNLEEIIAFKKSTPGRVTLLLGNHDAQYLHYPLYPCSGHRADLQESLGGLFKENKDLFQIAWQHDNYLFTHAGVSQGWHKRNISVLNEMKKENLAETLNAIYKSEYRDIIFEVGQRRGGWHPYGGPIWADRSETKEDFLPNYHQVVGHSRVSDFESYSDENASITFIDVGDTRVRFYHRRFGEN</sequence>
<evidence type="ECO:0000313" key="3">
    <source>
        <dbReference type="Proteomes" id="UP000598271"/>
    </source>
</evidence>
<dbReference type="Proteomes" id="UP000598271">
    <property type="component" value="Unassembled WGS sequence"/>
</dbReference>
<accession>A0A8J3GB89</accession>
<protein>
    <submittedName>
        <fullName evidence="2">Serine/threonine protein phosphatase</fullName>
    </submittedName>
</protein>
<organism evidence="2 3">
    <name type="scientific">Persicitalea jodogahamensis</name>
    <dbReference type="NCBI Taxonomy" id="402147"/>
    <lineage>
        <taxon>Bacteria</taxon>
        <taxon>Pseudomonadati</taxon>
        <taxon>Bacteroidota</taxon>
        <taxon>Cytophagia</taxon>
        <taxon>Cytophagales</taxon>
        <taxon>Spirosomataceae</taxon>
        <taxon>Persicitalea</taxon>
    </lineage>
</organism>
<dbReference type="GO" id="GO:0016787">
    <property type="term" value="F:hydrolase activity"/>
    <property type="evidence" value="ECO:0007669"/>
    <property type="project" value="InterPro"/>
</dbReference>
<gene>
    <name evidence="2" type="ORF">GCM10007390_50890</name>
</gene>
<dbReference type="AlphaFoldDB" id="A0A8J3GB89"/>
<dbReference type="InterPro" id="IPR004843">
    <property type="entry name" value="Calcineurin-like_PHP"/>
</dbReference>
<name>A0A8J3GB89_9BACT</name>
<dbReference type="SUPFAM" id="SSF56300">
    <property type="entry name" value="Metallo-dependent phosphatases"/>
    <property type="match status" value="1"/>
</dbReference>
<dbReference type="InterPro" id="IPR029052">
    <property type="entry name" value="Metallo-depent_PP-like"/>
</dbReference>
<dbReference type="EMBL" id="BMXF01000009">
    <property type="protein sequence ID" value="GHB88569.1"/>
    <property type="molecule type" value="Genomic_DNA"/>
</dbReference>
<evidence type="ECO:0000313" key="2">
    <source>
        <dbReference type="EMBL" id="GHB88569.1"/>
    </source>
</evidence>
<proteinExistence type="predicted"/>
<reference evidence="2 3" key="1">
    <citation type="journal article" date="2014" name="Int. J. Syst. Evol. Microbiol.">
        <title>Complete genome sequence of Corynebacterium casei LMG S-19264T (=DSM 44701T), isolated from a smear-ripened cheese.</title>
        <authorList>
            <consortium name="US DOE Joint Genome Institute (JGI-PGF)"/>
            <person name="Walter F."/>
            <person name="Albersmeier A."/>
            <person name="Kalinowski J."/>
            <person name="Ruckert C."/>
        </authorList>
    </citation>
    <scope>NUCLEOTIDE SEQUENCE [LARGE SCALE GENOMIC DNA]</scope>
    <source>
        <strain evidence="2 3">KCTC 12866</strain>
    </source>
</reference>
<feature type="domain" description="Calcineurin-like phosphoesterase" evidence="1">
    <location>
        <begin position="21"/>
        <end position="213"/>
    </location>
</feature>
<comment type="caution">
    <text evidence="2">The sequence shown here is derived from an EMBL/GenBank/DDBJ whole genome shotgun (WGS) entry which is preliminary data.</text>
</comment>